<sequence>MVTILIRSEKELLNAELFGTLENLDSRAVRIIYDSKDTSNEDSLKIAKWQTLAYIFKDKLSKLMHSAYNGLLPKQLCTSIINKRVSCYAFRGTDYIAVPRFTSRYLQQSISYRGVVLWSAITLKYSDIASEPRRTISSRLSKIKDFTEFTFKVKLAFTVDFSNQDLRYF</sequence>
<dbReference type="Proteomes" id="UP000275408">
    <property type="component" value="Unassembled WGS sequence"/>
</dbReference>
<evidence type="ECO:0000313" key="1">
    <source>
        <dbReference type="EMBL" id="RMX53225.1"/>
    </source>
</evidence>
<evidence type="ECO:0000313" key="2">
    <source>
        <dbReference type="Proteomes" id="UP000275408"/>
    </source>
</evidence>
<dbReference type="EMBL" id="RCHS01001489">
    <property type="protein sequence ID" value="RMX53225.1"/>
    <property type="molecule type" value="Genomic_DNA"/>
</dbReference>
<organism evidence="1 2">
    <name type="scientific">Pocillopora damicornis</name>
    <name type="common">Cauliflower coral</name>
    <name type="synonym">Millepora damicornis</name>
    <dbReference type="NCBI Taxonomy" id="46731"/>
    <lineage>
        <taxon>Eukaryota</taxon>
        <taxon>Metazoa</taxon>
        <taxon>Cnidaria</taxon>
        <taxon>Anthozoa</taxon>
        <taxon>Hexacorallia</taxon>
        <taxon>Scleractinia</taxon>
        <taxon>Astrocoeniina</taxon>
        <taxon>Pocilloporidae</taxon>
        <taxon>Pocillopora</taxon>
    </lineage>
</organism>
<comment type="caution">
    <text evidence="1">The sequence shown here is derived from an EMBL/GenBank/DDBJ whole genome shotgun (WGS) entry which is preliminary data.</text>
</comment>
<gene>
    <name evidence="1" type="ORF">pdam_00016510</name>
</gene>
<reference evidence="1 2" key="1">
    <citation type="journal article" date="2018" name="Sci. Rep.">
        <title>Comparative analysis of the Pocillopora damicornis genome highlights role of immune system in coral evolution.</title>
        <authorList>
            <person name="Cunning R."/>
            <person name="Bay R.A."/>
            <person name="Gillette P."/>
            <person name="Baker A.C."/>
            <person name="Traylor-Knowles N."/>
        </authorList>
    </citation>
    <scope>NUCLEOTIDE SEQUENCE [LARGE SCALE GENOMIC DNA]</scope>
    <source>
        <strain evidence="1">RSMAS</strain>
        <tissue evidence="1">Whole animal</tissue>
    </source>
</reference>
<keyword evidence="2" id="KW-1185">Reference proteome</keyword>
<dbReference type="AlphaFoldDB" id="A0A3M6UHW0"/>
<protein>
    <submittedName>
        <fullName evidence="1">Uncharacterized protein</fullName>
    </submittedName>
</protein>
<accession>A0A3M6UHW0</accession>
<name>A0A3M6UHW0_POCDA</name>
<proteinExistence type="predicted"/>